<keyword evidence="6" id="KW-1185">Reference proteome</keyword>
<dbReference type="PANTHER" id="PTHR48267:SF1">
    <property type="entry name" value="BILIRUBIN OXIDASE"/>
    <property type="match status" value="1"/>
</dbReference>
<evidence type="ECO:0000259" key="3">
    <source>
        <dbReference type="Pfam" id="PF07731"/>
    </source>
</evidence>
<dbReference type="GO" id="GO:0016491">
    <property type="term" value="F:oxidoreductase activity"/>
    <property type="evidence" value="ECO:0007669"/>
    <property type="project" value="InterPro"/>
</dbReference>
<sequence length="584" mass="63763">MAAGAAASLGSFSRLGRGSDVAAVLPGVTLDPASIAQFVNALPNPLAPAFRFELSGTPTVSMAQTRWQVLPNGPETTVWGFGGDAQESGLPSITSPGRTFEVQAGQALQVQWRNDLPASPSHLLPVDTTVHLADLSDGPPVVPHLHGGNTESDSDGLPEYWWAPGELEKGPRFVKSLYTYSNAQEAATIWYHDHALGITRLNVYAGLAGFYIVRDAYDTGLPDNPLRLPAPPYDIPLAIQDRMFDLDNQLFYPSSPALAAQLFGPADYPDPTIFAEFFGDVIIVNGKAWPKLRVEPRKYRFRLLNGSDTRFYNLFMDLGVPWMSLGFVQVGTDQGLLNAPVATPKLSLAPGERLDVVVDFSGLAGQTIILRNNAPGTFKRPLVLDPRTTGRIMAFEVSQPLDRSVPDLPLPATLRGGPGQPPAVSLPAELAKVSHTRQVFLYEGMDPRGRLKPALGTTAGPLDFHIASTETPSRGSTEVWEIFNTTPDTHPIHLHLVRFLVVNRQRFDVRRFQPGPTGAQSIRFQGQPRPAAAGEAGWKDTVQVPPGEVVRIVATFDRPGRYVWHCHILSHEDHEMMRPFDVQP</sequence>
<dbReference type="GO" id="GO:0005507">
    <property type="term" value="F:copper ion binding"/>
    <property type="evidence" value="ECO:0007669"/>
    <property type="project" value="InterPro"/>
</dbReference>
<evidence type="ECO:0000256" key="1">
    <source>
        <dbReference type="ARBA" id="ARBA00004418"/>
    </source>
</evidence>
<dbReference type="CDD" id="cd13868">
    <property type="entry name" value="CuRO_2_CotA_like"/>
    <property type="match status" value="1"/>
</dbReference>
<dbReference type="Gene3D" id="2.60.40.420">
    <property type="entry name" value="Cupredoxins - blue copper proteins"/>
    <property type="match status" value="3"/>
</dbReference>
<dbReference type="Pfam" id="PF07731">
    <property type="entry name" value="Cu-oxidase_2"/>
    <property type="match status" value="1"/>
</dbReference>
<gene>
    <name evidence="5" type="ORF">EZ242_11920</name>
</gene>
<evidence type="ECO:0008006" key="7">
    <source>
        <dbReference type="Google" id="ProtNLM"/>
    </source>
</evidence>
<dbReference type="InterPro" id="IPR045087">
    <property type="entry name" value="Cu-oxidase_fam"/>
</dbReference>
<dbReference type="PANTHER" id="PTHR48267">
    <property type="entry name" value="CUPREDOXIN SUPERFAMILY PROTEIN"/>
    <property type="match status" value="1"/>
</dbReference>
<evidence type="ECO:0000259" key="4">
    <source>
        <dbReference type="Pfam" id="PF07732"/>
    </source>
</evidence>
<dbReference type="AlphaFoldDB" id="A0A4Z0BKJ1"/>
<feature type="domain" description="Plastocyanin-like" evidence="4">
    <location>
        <begin position="176"/>
        <end position="216"/>
    </location>
</feature>
<comment type="caution">
    <text evidence="5">The sequence shown here is derived from an EMBL/GenBank/DDBJ whole genome shotgun (WGS) entry which is preliminary data.</text>
</comment>
<dbReference type="RefSeq" id="WP_135285378.1">
    <property type="nucleotide sequence ID" value="NZ_SMLL01000004.1"/>
</dbReference>
<proteinExistence type="predicted"/>
<name>A0A4Z0BKJ1_9BURK</name>
<dbReference type="SUPFAM" id="SSF49503">
    <property type="entry name" value="Cupredoxins"/>
    <property type="match status" value="3"/>
</dbReference>
<dbReference type="InterPro" id="IPR008972">
    <property type="entry name" value="Cupredoxin"/>
</dbReference>
<dbReference type="OrthoDB" id="9757546at2"/>
<reference evidence="5 6" key="1">
    <citation type="submission" date="2019-03" db="EMBL/GenBank/DDBJ databases">
        <title>Ramlibacter rhizophilus CCTCC AB2015357, whole genome shotgun sequence.</title>
        <authorList>
            <person name="Zhang X."/>
            <person name="Feng G."/>
            <person name="Zhu H."/>
        </authorList>
    </citation>
    <scope>NUCLEOTIDE SEQUENCE [LARGE SCALE GENOMIC DNA]</scope>
    <source>
        <strain evidence="5 6">CCTCC AB2015357</strain>
    </source>
</reference>
<evidence type="ECO:0000313" key="6">
    <source>
        <dbReference type="Proteomes" id="UP000297564"/>
    </source>
</evidence>
<evidence type="ECO:0000256" key="2">
    <source>
        <dbReference type="SAM" id="MobiDB-lite"/>
    </source>
</evidence>
<dbReference type="GO" id="GO:0042597">
    <property type="term" value="C:periplasmic space"/>
    <property type="evidence" value="ECO:0007669"/>
    <property type="project" value="UniProtKB-SubCell"/>
</dbReference>
<dbReference type="EMBL" id="SMLL01000004">
    <property type="protein sequence ID" value="TFY99835.1"/>
    <property type="molecule type" value="Genomic_DNA"/>
</dbReference>
<dbReference type="CDD" id="cd13844">
    <property type="entry name" value="CuRO_1_BOD_CotA_like"/>
    <property type="match status" value="1"/>
</dbReference>
<evidence type="ECO:0000313" key="5">
    <source>
        <dbReference type="EMBL" id="TFY99835.1"/>
    </source>
</evidence>
<accession>A0A4Z0BKJ1</accession>
<comment type="subcellular location">
    <subcellularLocation>
        <location evidence="1">Periplasm</location>
    </subcellularLocation>
</comment>
<dbReference type="InterPro" id="IPR011706">
    <property type="entry name" value="Cu-oxidase_C"/>
</dbReference>
<dbReference type="InterPro" id="IPR011707">
    <property type="entry name" value="Cu-oxidase-like_N"/>
</dbReference>
<dbReference type="CDD" id="cd13891">
    <property type="entry name" value="CuRO_3_CotA_like"/>
    <property type="match status" value="1"/>
</dbReference>
<organism evidence="5 6">
    <name type="scientific">Ramlibacter rhizophilus</name>
    <dbReference type="NCBI Taxonomy" id="1781167"/>
    <lineage>
        <taxon>Bacteria</taxon>
        <taxon>Pseudomonadati</taxon>
        <taxon>Pseudomonadota</taxon>
        <taxon>Betaproteobacteria</taxon>
        <taxon>Burkholderiales</taxon>
        <taxon>Comamonadaceae</taxon>
        <taxon>Ramlibacter</taxon>
    </lineage>
</organism>
<dbReference type="Pfam" id="PF07732">
    <property type="entry name" value="Cu-oxidase_3"/>
    <property type="match status" value="1"/>
</dbReference>
<feature type="domain" description="Plastocyanin-like" evidence="3">
    <location>
        <begin position="469"/>
        <end position="583"/>
    </location>
</feature>
<protein>
    <recommendedName>
        <fullName evidence="7">Bilirubin oxidase</fullName>
    </recommendedName>
</protein>
<dbReference type="Proteomes" id="UP000297564">
    <property type="component" value="Unassembled WGS sequence"/>
</dbReference>
<feature type="region of interest" description="Disordered" evidence="2">
    <location>
        <begin position="512"/>
        <end position="536"/>
    </location>
</feature>